<sequence>MRYYFHVRSHDGLALDPEGAEFESLNAACDEAFHSAREILADRLLRGEVIDGEVFEITMENGEIVRTVPFRDSVKFEP</sequence>
<dbReference type="AlphaFoldDB" id="A0A0D0JD44"/>
<protein>
    <recommendedName>
        <fullName evidence="1">DUF6894 domain-containing protein</fullName>
    </recommendedName>
</protein>
<evidence type="ECO:0000313" key="3">
    <source>
        <dbReference type="Proteomes" id="UP000035017"/>
    </source>
</evidence>
<reference evidence="2 3" key="1">
    <citation type="submission" date="2014-12" db="EMBL/GenBank/DDBJ databases">
        <title>16Stimator: statistical estimation of ribosomal gene copy numbers from draft genome assemblies.</title>
        <authorList>
            <person name="Perisin M.A."/>
            <person name="Vetter M."/>
            <person name="Gilbert J.A."/>
            <person name="Bergelson J."/>
        </authorList>
    </citation>
    <scope>NUCLEOTIDE SEQUENCE [LARGE SCALE GENOMIC DNA]</scope>
    <source>
        <strain evidence="2 3">MEJ076</strain>
    </source>
</reference>
<organism evidence="2 3">
    <name type="scientific">Agrobacterium tumefaciens</name>
    <dbReference type="NCBI Taxonomy" id="358"/>
    <lineage>
        <taxon>Bacteria</taxon>
        <taxon>Pseudomonadati</taxon>
        <taxon>Pseudomonadota</taxon>
        <taxon>Alphaproteobacteria</taxon>
        <taxon>Hyphomicrobiales</taxon>
        <taxon>Rhizobiaceae</taxon>
        <taxon>Rhizobium/Agrobacterium group</taxon>
        <taxon>Agrobacterium</taxon>
        <taxon>Agrobacterium tumefaciens complex</taxon>
    </lineage>
</organism>
<dbReference type="EMBL" id="JXQV01000006">
    <property type="protein sequence ID" value="KIQ03892.1"/>
    <property type="molecule type" value="Genomic_DNA"/>
</dbReference>
<dbReference type="Pfam" id="PF21834">
    <property type="entry name" value="DUF6894"/>
    <property type="match status" value="1"/>
</dbReference>
<name>A0A0D0JD44_AGRTU</name>
<feature type="domain" description="DUF6894" evidence="1">
    <location>
        <begin position="2"/>
        <end position="71"/>
    </location>
</feature>
<dbReference type="OrthoDB" id="8021130at2"/>
<proteinExistence type="predicted"/>
<evidence type="ECO:0000313" key="2">
    <source>
        <dbReference type="EMBL" id="KIQ03892.1"/>
    </source>
</evidence>
<dbReference type="Proteomes" id="UP000035017">
    <property type="component" value="Unassembled WGS sequence"/>
</dbReference>
<gene>
    <name evidence="2" type="ORF">RU07_07355</name>
</gene>
<comment type="caution">
    <text evidence="2">The sequence shown here is derived from an EMBL/GenBank/DDBJ whole genome shotgun (WGS) entry which is preliminary data.</text>
</comment>
<evidence type="ECO:0000259" key="1">
    <source>
        <dbReference type="Pfam" id="PF21834"/>
    </source>
</evidence>
<accession>A0A0D0JD44</accession>
<dbReference type="InterPro" id="IPR054189">
    <property type="entry name" value="DUF6894"/>
</dbReference>